<accession>A0A1F5YHL4</accession>
<protein>
    <submittedName>
        <fullName evidence="1">Uncharacterized protein</fullName>
    </submittedName>
</protein>
<proteinExistence type="predicted"/>
<gene>
    <name evidence="1" type="ORF">A2Y99_00295</name>
</gene>
<dbReference type="Proteomes" id="UP000178230">
    <property type="component" value="Unassembled WGS sequence"/>
</dbReference>
<sequence length="60" mass="6723">MIALSVFNQIRVASAHRQLIETILEKMDGLFGNQIKDIQAIITVKTLSVLRVSSQRNLTV</sequence>
<reference evidence="1 2" key="1">
    <citation type="journal article" date="2016" name="Nat. Commun.">
        <title>Thousands of microbial genomes shed light on interconnected biogeochemical processes in an aquifer system.</title>
        <authorList>
            <person name="Anantharaman K."/>
            <person name="Brown C.T."/>
            <person name="Hug L.A."/>
            <person name="Sharon I."/>
            <person name="Castelle C.J."/>
            <person name="Probst A.J."/>
            <person name="Thomas B.C."/>
            <person name="Singh A."/>
            <person name="Wilkins M.J."/>
            <person name="Karaoz U."/>
            <person name="Brodie E.L."/>
            <person name="Williams K.H."/>
            <person name="Hubbard S.S."/>
            <person name="Banfield J.F."/>
        </authorList>
    </citation>
    <scope>NUCLEOTIDE SEQUENCE [LARGE SCALE GENOMIC DNA]</scope>
</reference>
<dbReference type="EMBL" id="MFIY01000052">
    <property type="protein sequence ID" value="OGF99456.1"/>
    <property type="molecule type" value="Genomic_DNA"/>
</dbReference>
<evidence type="ECO:0000313" key="1">
    <source>
        <dbReference type="EMBL" id="OGF99456.1"/>
    </source>
</evidence>
<evidence type="ECO:0000313" key="2">
    <source>
        <dbReference type="Proteomes" id="UP000178230"/>
    </source>
</evidence>
<comment type="caution">
    <text evidence="1">The sequence shown here is derived from an EMBL/GenBank/DDBJ whole genome shotgun (WGS) entry which is preliminary data.</text>
</comment>
<name>A0A1F5YHL4_9BACT</name>
<dbReference type="AlphaFoldDB" id="A0A1F5YHL4"/>
<organism evidence="1 2">
    <name type="scientific">Candidatus Gottesmanbacteria bacterium RBG_13_37_7</name>
    <dbReference type="NCBI Taxonomy" id="1798369"/>
    <lineage>
        <taxon>Bacteria</taxon>
        <taxon>Candidatus Gottesmaniibacteriota</taxon>
    </lineage>
</organism>